<dbReference type="InterPro" id="IPR050251">
    <property type="entry name" value="HpcH-HpaI_aldolase"/>
</dbReference>
<feature type="domain" description="HpcH/HpaI aldolase/citrate lyase" evidence="4">
    <location>
        <begin position="13"/>
        <end position="236"/>
    </location>
</feature>
<evidence type="ECO:0000256" key="2">
    <source>
        <dbReference type="ARBA" id="ARBA00022723"/>
    </source>
</evidence>
<organism evidence="5 6">
    <name type="scientific">Streptomyces cinereospinus</name>
    <dbReference type="NCBI Taxonomy" id="285561"/>
    <lineage>
        <taxon>Bacteria</taxon>
        <taxon>Bacillati</taxon>
        <taxon>Actinomycetota</taxon>
        <taxon>Actinomycetes</taxon>
        <taxon>Kitasatosporales</taxon>
        <taxon>Streptomycetaceae</taxon>
        <taxon>Streptomyces</taxon>
    </lineage>
</organism>
<dbReference type="RefSeq" id="WP_381345671.1">
    <property type="nucleotide sequence ID" value="NZ_JBHMCY010000018.1"/>
</dbReference>
<dbReference type="PANTHER" id="PTHR30502:SF0">
    <property type="entry name" value="PHOSPHOENOLPYRUVATE CARBOXYLASE FAMILY PROTEIN"/>
    <property type="match status" value="1"/>
</dbReference>
<dbReference type="EMBL" id="JBHMCY010000018">
    <property type="protein sequence ID" value="MFB9463485.1"/>
    <property type="molecule type" value="Genomic_DNA"/>
</dbReference>
<dbReference type="Proteomes" id="UP001589709">
    <property type="component" value="Unassembled WGS sequence"/>
</dbReference>
<gene>
    <name evidence="5" type="ORF">ACFF45_12405</name>
</gene>
<comment type="similarity">
    <text evidence="1">Belongs to the HpcH/HpaI aldolase family.</text>
</comment>
<keyword evidence="6" id="KW-1185">Reference proteome</keyword>
<dbReference type="PANTHER" id="PTHR30502">
    <property type="entry name" value="2-KETO-3-DEOXY-L-RHAMNONATE ALDOLASE"/>
    <property type="match status" value="1"/>
</dbReference>
<dbReference type="Gene3D" id="3.20.20.60">
    <property type="entry name" value="Phosphoenolpyruvate-binding domains"/>
    <property type="match status" value="1"/>
</dbReference>
<accession>A0ABV5MZP4</accession>
<dbReference type="SUPFAM" id="SSF51621">
    <property type="entry name" value="Phosphoenolpyruvate/pyruvate domain"/>
    <property type="match status" value="1"/>
</dbReference>
<keyword evidence="3 5" id="KW-0456">Lyase</keyword>
<comment type="caution">
    <text evidence="5">The sequence shown here is derived from an EMBL/GenBank/DDBJ whole genome shotgun (WGS) entry which is preliminary data.</text>
</comment>
<dbReference type="InterPro" id="IPR040442">
    <property type="entry name" value="Pyrv_kinase-like_dom_sf"/>
</dbReference>
<reference evidence="5 6" key="1">
    <citation type="submission" date="2024-09" db="EMBL/GenBank/DDBJ databases">
        <authorList>
            <person name="Sun Q."/>
            <person name="Mori K."/>
        </authorList>
    </citation>
    <scope>NUCLEOTIDE SEQUENCE [LARGE SCALE GENOMIC DNA]</scope>
    <source>
        <strain evidence="5 6">JCM 6917</strain>
    </source>
</reference>
<evidence type="ECO:0000256" key="1">
    <source>
        <dbReference type="ARBA" id="ARBA00005568"/>
    </source>
</evidence>
<dbReference type="InterPro" id="IPR015813">
    <property type="entry name" value="Pyrv/PenolPyrv_kinase-like_dom"/>
</dbReference>
<keyword evidence="2" id="KW-0479">Metal-binding</keyword>
<dbReference type="InterPro" id="IPR005000">
    <property type="entry name" value="Aldolase/citrate-lyase_domain"/>
</dbReference>
<sequence length="249" mass="25444">MRALGTHGRPALGTFVKLPTPEAVEVLAVGGLDFVVLDTEHALIGPRDLSAMIAVARGNGIAPFVRVPGHAPRDVQPPLDAGAAGLVVPHVDDADQARSAVAACRFPPLGRRSVSNSGRAGGWGSTGLADYMERSDRDVLLIGQLESRRAVENAGSIAATAGLDAVMIGPADLAVSCGLALDDPELDRMVRSVEDVCRRAGHTLGITASDGAGAAARIARGHRFVVVSTDVALLARAAREVVTSGSAAG</sequence>
<evidence type="ECO:0000256" key="3">
    <source>
        <dbReference type="ARBA" id="ARBA00023239"/>
    </source>
</evidence>
<dbReference type="GO" id="GO:0016829">
    <property type="term" value="F:lyase activity"/>
    <property type="evidence" value="ECO:0007669"/>
    <property type="project" value="UniProtKB-KW"/>
</dbReference>
<dbReference type="Pfam" id="PF03328">
    <property type="entry name" value="HpcH_HpaI"/>
    <property type="match status" value="1"/>
</dbReference>
<proteinExistence type="inferred from homology"/>
<evidence type="ECO:0000313" key="5">
    <source>
        <dbReference type="EMBL" id="MFB9463485.1"/>
    </source>
</evidence>
<evidence type="ECO:0000259" key="4">
    <source>
        <dbReference type="Pfam" id="PF03328"/>
    </source>
</evidence>
<name>A0ABV5MZP4_9ACTN</name>
<protein>
    <submittedName>
        <fullName evidence="5">HpcH/HpaI aldolase/citrate lyase family protein</fullName>
    </submittedName>
</protein>
<evidence type="ECO:0000313" key="6">
    <source>
        <dbReference type="Proteomes" id="UP001589709"/>
    </source>
</evidence>